<feature type="transmembrane region" description="Helical" evidence="6">
    <location>
        <begin position="252"/>
        <end position="269"/>
    </location>
</feature>
<evidence type="ECO:0000256" key="3">
    <source>
        <dbReference type="ARBA" id="ARBA00022989"/>
    </source>
</evidence>
<dbReference type="InterPro" id="IPR017981">
    <property type="entry name" value="GPCR_2-like_7TM"/>
</dbReference>
<comment type="subcellular location">
    <subcellularLocation>
        <location evidence="1">Membrane</location>
        <topology evidence="1">Multi-pass membrane protein</topology>
    </subcellularLocation>
</comment>
<dbReference type="GO" id="GO:0007166">
    <property type="term" value="P:cell surface receptor signaling pathway"/>
    <property type="evidence" value="ECO:0007669"/>
    <property type="project" value="InterPro"/>
</dbReference>
<dbReference type="AlphaFoldDB" id="A0AAN6Q884"/>
<dbReference type="GO" id="GO:0004930">
    <property type="term" value="F:G protein-coupled receptor activity"/>
    <property type="evidence" value="ECO:0007669"/>
    <property type="project" value="TreeGrafter"/>
</dbReference>
<dbReference type="InterPro" id="IPR017452">
    <property type="entry name" value="GPCR_Rhodpsn_7TM"/>
</dbReference>
<keyword evidence="10" id="KW-1185">Reference proteome</keyword>
<evidence type="ECO:0000259" key="8">
    <source>
        <dbReference type="PROSITE" id="PS50262"/>
    </source>
</evidence>
<feature type="domain" description="G-protein coupled receptors family 1 profile" evidence="8">
    <location>
        <begin position="39"/>
        <end position="307"/>
    </location>
</feature>
<dbReference type="GO" id="GO:0005886">
    <property type="term" value="C:plasma membrane"/>
    <property type="evidence" value="ECO:0007669"/>
    <property type="project" value="TreeGrafter"/>
</dbReference>
<evidence type="ECO:0000256" key="1">
    <source>
        <dbReference type="ARBA" id="ARBA00004141"/>
    </source>
</evidence>
<dbReference type="InterPro" id="IPR023041">
    <property type="entry name" value="Glucose_rcpt_Git3-like_N"/>
</dbReference>
<feature type="compositionally biased region" description="Polar residues" evidence="5">
    <location>
        <begin position="379"/>
        <end position="401"/>
    </location>
</feature>
<dbReference type="PROSITE" id="PS50261">
    <property type="entry name" value="G_PROTEIN_RECEP_F2_4"/>
    <property type="match status" value="1"/>
</dbReference>
<feature type="transmembrane region" description="Helical" evidence="6">
    <location>
        <begin position="145"/>
        <end position="165"/>
    </location>
</feature>
<dbReference type="PROSITE" id="PS50262">
    <property type="entry name" value="G_PROTEIN_RECEP_F1_2"/>
    <property type="match status" value="1"/>
</dbReference>
<dbReference type="InterPro" id="IPR022596">
    <property type="entry name" value="GPR1/2/3_C"/>
</dbReference>
<dbReference type="EMBL" id="MU863631">
    <property type="protein sequence ID" value="KAK4102532.1"/>
    <property type="molecule type" value="Genomic_DNA"/>
</dbReference>
<feature type="transmembrane region" description="Helical" evidence="6">
    <location>
        <begin position="102"/>
        <end position="124"/>
    </location>
</feature>
<feature type="domain" description="G-protein coupled receptors family 2 profile 2" evidence="7">
    <location>
        <begin position="25"/>
        <end position="311"/>
    </location>
</feature>
<evidence type="ECO:0000256" key="5">
    <source>
        <dbReference type="SAM" id="MobiDB-lite"/>
    </source>
</evidence>
<accession>A0AAN6Q884</accession>
<protein>
    <recommendedName>
        <fullName evidence="11">G-protein coupled receptors family 2 profile 2 domain-containing protein</fullName>
    </recommendedName>
</protein>
<organism evidence="9 10">
    <name type="scientific">Parathielavia hyrcaniae</name>
    <dbReference type="NCBI Taxonomy" id="113614"/>
    <lineage>
        <taxon>Eukaryota</taxon>
        <taxon>Fungi</taxon>
        <taxon>Dikarya</taxon>
        <taxon>Ascomycota</taxon>
        <taxon>Pezizomycotina</taxon>
        <taxon>Sordariomycetes</taxon>
        <taxon>Sordariomycetidae</taxon>
        <taxon>Sordariales</taxon>
        <taxon>Chaetomiaceae</taxon>
        <taxon>Parathielavia</taxon>
    </lineage>
</organism>
<evidence type="ECO:0000256" key="6">
    <source>
        <dbReference type="SAM" id="Phobius"/>
    </source>
</evidence>
<evidence type="ECO:0000256" key="4">
    <source>
        <dbReference type="ARBA" id="ARBA00023136"/>
    </source>
</evidence>
<evidence type="ECO:0000313" key="9">
    <source>
        <dbReference type="EMBL" id="KAK4102532.1"/>
    </source>
</evidence>
<dbReference type="InterPro" id="IPR022343">
    <property type="entry name" value="GCR1-cAMP_receptor"/>
</dbReference>
<dbReference type="PANTHER" id="PTHR23112:SF0">
    <property type="entry name" value="TRANSMEMBRANE PROTEIN 116"/>
    <property type="match status" value="1"/>
</dbReference>
<dbReference type="Pfam" id="PF11710">
    <property type="entry name" value="Git3"/>
    <property type="match status" value="1"/>
</dbReference>
<dbReference type="PANTHER" id="PTHR23112">
    <property type="entry name" value="G PROTEIN-COUPLED RECEPTOR 157-RELATED"/>
    <property type="match status" value="1"/>
</dbReference>
<feature type="compositionally biased region" description="Gly residues" evidence="5">
    <location>
        <begin position="361"/>
        <end position="370"/>
    </location>
</feature>
<evidence type="ECO:0000259" key="7">
    <source>
        <dbReference type="PROSITE" id="PS50261"/>
    </source>
</evidence>
<dbReference type="Gene3D" id="1.20.1070.10">
    <property type="entry name" value="Rhodopsin 7-helix transmembrane proteins"/>
    <property type="match status" value="1"/>
</dbReference>
<reference evidence="9" key="2">
    <citation type="submission" date="2023-05" db="EMBL/GenBank/DDBJ databases">
        <authorList>
            <consortium name="Lawrence Berkeley National Laboratory"/>
            <person name="Steindorff A."/>
            <person name="Hensen N."/>
            <person name="Bonometti L."/>
            <person name="Westerberg I."/>
            <person name="Brannstrom I.O."/>
            <person name="Guillou S."/>
            <person name="Cros-Aarteil S."/>
            <person name="Calhoun S."/>
            <person name="Haridas S."/>
            <person name="Kuo A."/>
            <person name="Mondo S."/>
            <person name="Pangilinan J."/>
            <person name="Riley R."/>
            <person name="Labutti K."/>
            <person name="Andreopoulos B."/>
            <person name="Lipzen A."/>
            <person name="Chen C."/>
            <person name="Yanf M."/>
            <person name="Daum C."/>
            <person name="Ng V."/>
            <person name="Clum A."/>
            <person name="Ohm R."/>
            <person name="Martin F."/>
            <person name="Silar P."/>
            <person name="Natvig D."/>
            <person name="Lalanne C."/>
            <person name="Gautier V."/>
            <person name="Ament-Velasquez S.L."/>
            <person name="Kruys A."/>
            <person name="Hutchinson M.I."/>
            <person name="Powell A.J."/>
            <person name="Barry K."/>
            <person name="Miller A.N."/>
            <person name="Grigoriev I.V."/>
            <person name="Debuchy R."/>
            <person name="Gladieux P."/>
            <person name="Thoren M.H."/>
            <person name="Johannesson H."/>
        </authorList>
    </citation>
    <scope>NUCLEOTIDE SEQUENCE</scope>
    <source>
        <strain evidence="9">CBS 757.83</strain>
    </source>
</reference>
<feature type="transmembrane region" description="Helical" evidence="6">
    <location>
        <begin position="27"/>
        <end position="50"/>
    </location>
</feature>
<feature type="region of interest" description="Disordered" evidence="5">
    <location>
        <begin position="353"/>
        <end position="482"/>
    </location>
</feature>
<feature type="transmembrane region" description="Helical" evidence="6">
    <location>
        <begin position="185"/>
        <end position="205"/>
    </location>
</feature>
<keyword evidence="3 6" id="KW-1133">Transmembrane helix</keyword>
<keyword evidence="4 6" id="KW-0472">Membrane</keyword>
<evidence type="ECO:0000313" key="10">
    <source>
        <dbReference type="Proteomes" id="UP001305647"/>
    </source>
</evidence>
<feature type="transmembrane region" description="Helical" evidence="6">
    <location>
        <begin position="62"/>
        <end position="82"/>
    </location>
</feature>
<reference evidence="9" key="1">
    <citation type="journal article" date="2023" name="Mol. Phylogenet. Evol.">
        <title>Genome-scale phylogeny and comparative genomics of the fungal order Sordariales.</title>
        <authorList>
            <person name="Hensen N."/>
            <person name="Bonometti L."/>
            <person name="Westerberg I."/>
            <person name="Brannstrom I.O."/>
            <person name="Guillou S."/>
            <person name="Cros-Aarteil S."/>
            <person name="Calhoun S."/>
            <person name="Haridas S."/>
            <person name="Kuo A."/>
            <person name="Mondo S."/>
            <person name="Pangilinan J."/>
            <person name="Riley R."/>
            <person name="LaButti K."/>
            <person name="Andreopoulos B."/>
            <person name="Lipzen A."/>
            <person name="Chen C."/>
            <person name="Yan M."/>
            <person name="Daum C."/>
            <person name="Ng V."/>
            <person name="Clum A."/>
            <person name="Steindorff A."/>
            <person name="Ohm R.A."/>
            <person name="Martin F."/>
            <person name="Silar P."/>
            <person name="Natvig D.O."/>
            <person name="Lalanne C."/>
            <person name="Gautier V."/>
            <person name="Ament-Velasquez S.L."/>
            <person name="Kruys A."/>
            <person name="Hutchinson M.I."/>
            <person name="Powell A.J."/>
            <person name="Barry K."/>
            <person name="Miller A.N."/>
            <person name="Grigoriev I.V."/>
            <person name="Debuchy R."/>
            <person name="Gladieux P."/>
            <person name="Hiltunen Thoren M."/>
            <person name="Johannesson H."/>
        </authorList>
    </citation>
    <scope>NUCLEOTIDE SEQUENCE</scope>
    <source>
        <strain evidence="9">CBS 757.83</strain>
    </source>
</reference>
<gene>
    <name evidence="9" type="ORF">N658DRAFT_340609</name>
</gene>
<dbReference type="Proteomes" id="UP001305647">
    <property type="component" value="Unassembled WGS sequence"/>
</dbReference>
<comment type="caution">
    <text evidence="9">The sequence shown here is derived from an EMBL/GenBank/DDBJ whole genome shotgun (WGS) entry which is preliminary data.</text>
</comment>
<proteinExistence type="predicted"/>
<dbReference type="Pfam" id="PF11970">
    <property type="entry name" value="GPR_Gpa2_C"/>
    <property type="match status" value="1"/>
</dbReference>
<dbReference type="GO" id="GO:0007189">
    <property type="term" value="P:adenylate cyclase-activating G protein-coupled receptor signaling pathway"/>
    <property type="evidence" value="ECO:0007669"/>
    <property type="project" value="TreeGrafter"/>
</dbReference>
<keyword evidence="2 6" id="KW-0812">Transmembrane</keyword>
<sequence length="482" mass="52109">MYVGFDIAPRAALAAPTEPMVIHAQSAVILIVSILSVLGGAWMVASFFVFSNLRSFRHQLILGLAMSDSIMAVNFLLSSSLNVAGRWIGAPEQAGFCSFNGYMTQVFVIQTDYWVFVIAVYTYFVLTDQKRCSNWIQTHPIVPWVLPWILSVTWASIGLGITGYGDIGAWCWFTSDEVRLFVNFVPRWVIICIMFLMYARLYFLLFKAHRRLVSLDDSSSRNLSGSGSRQLDGSGSGGRAVAARHTRKLKRLARLMLLYPLAYALLWSLPTSIRIYQSASGRPAPWQLQTVDKACIVLQGFVDAIIYGATESSLSSWRSLLFPNRFPAVIDGTPPGLGYGNLSGTGGSMSAKRWSSAAARAGGGGKGGLKGDQHPMPGRTSTDGGAITPSATTRSADSLGSSDVCGAGTAVGSSEQIELGPLQDMGPPGGDLERGMGIRKTVKIEVSISGNAGQGDRQVDPRRPRKAYFPDDSDQNSFLDMS</sequence>
<name>A0AAN6Q884_9PEZI</name>
<feature type="compositionally biased region" description="Low complexity" evidence="5">
    <location>
        <begin position="217"/>
        <end position="229"/>
    </location>
</feature>
<evidence type="ECO:0000256" key="2">
    <source>
        <dbReference type="ARBA" id="ARBA00022692"/>
    </source>
</evidence>
<dbReference type="PRINTS" id="PR02001">
    <property type="entry name" value="GCR1CAMPR"/>
</dbReference>
<evidence type="ECO:0008006" key="11">
    <source>
        <dbReference type="Google" id="ProtNLM"/>
    </source>
</evidence>
<dbReference type="SUPFAM" id="SSF81321">
    <property type="entry name" value="Family A G protein-coupled receptor-like"/>
    <property type="match status" value="1"/>
</dbReference>
<feature type="region of interest" description="Disordered" evidence="5">
    <location>
        <begin position="217"/>
        <end position="239"/>
    </location>
</feature>